<organism evidence="1">
    <name type="scientific">Candidatus Methanomethylicus mesodigestus</name>
    <dbReference type="NCBI Taxonomy" id="1867258"/>
    <lineage>
        <taxon>Archaea</taxon>
        <taxon>Thermoproteota</taxon>
        <taxon>Methanosuratincolia</taxon>
        <taxon>Candidatus Methanomethylicales</taxon>
        <taxon>Candidatus Methanomethylicaceae</taxon>
        <taxon>Candidatus Methanomethylicus</taxon>
    </lineage>
</organism>
<accession>A0A7C3F113</accession>
<gene>
    <name evidence="1" type="ORF">ENS19_01250</name>
</gene>
<reference evidence="1" key="1">
    <citation type="journal article" date="2020" name="mSystems">
        <title>Genome- and Community-Level Interaction Insights into Carbon Utilization and Element Cycling Functions of Hydrothermarchaeota in Hydrothermal Sediment.</title>
        <authorList>
            <person name="Zhou Z."/>
            <person name="Liu Y."/>
            <person name="Xu W."/>
            <person name="Pan J."/>
            <person name="Luo Z.H."/>
            <person name="Li M."/>
        </authorList>
    </citation>
    <scope>NUCLEOTIDE SEQUENCE [LARGE SCALE GENOMIC DNA]</scope>
    <source>
        <strain evidence="1">SpSt-468</strain>
    </source>
</reference>
<comment type="caution">
    <text evidence="1">The sequence shown here is derived from an EMBL/GenBank/DDBJ whole genome shotgun (WGS) entry which is preliminary data.</text>
</comment>
<proteinExistence type="predicted"/>
<sequence>MLSAKVLREAERRISAYASSMRRHWMGVPSIVIDPKGYITTFPTLQVFRKEDFRSWINE</sequence>
<evidence type="ECO:0000313" key="1">
    <source>
        <dbReference type="EMBL" id="HFK19888.1"/>
    </source>
</evidence>
<name>A0A7C3F113_9CREN</name>
<dbReference type="AlphaFoldDB" id="A0A7C3F113"/>
<dbReference type="EMBL" id="DSTX01000001">
    <property type="protein sequence ID" value="HFK19888.1"/>
    <property type="molecule type" value="Genomic_DNA"/>
</dbReference>
<protein>
    <submittedName>
        <fullName evidence="1">Uncharacterized protein</fullName>
    </submittedName>
</protein>